<comment type="similarity">
    <text evidence="1">Belongs to the TPD52 family.</text>
</comment>
<keyword evidence="2 3" id="KW-0175">Coiled coil</keyword>
<name>A0A6B0V809_IXORI</name>
<dbReference type="AlphaFoldDB" id="A0A6B0V809"/>
<dbReference type="Pfam" id="PF04201">
    <property type="entry name" value="TPD52"/>
    <property type="match status" value="2"/>
</dbReference>
<evidence type="ECO:0000313" key="4">
    <source>
        <dbReference type="EMBL" id="MXU98239.1"/>
    </source>
</evidence>
<evidence type="ECO:0000256" key="3">
    <source>
        <dbReference type="SAM" id="Coils"/>
    </source>
</evidence>
<dbReference type="InterPro" id="IPR007327">
    <property type="entry name" value="TPD52"/>
</dbReference>
<dbReference type="PANTHER" id="PTHR19307">
    <property type="entry name" value="TUMOR PROTEIN D52"/>
    <property type="match status" value="1"/>
</dbReference>
<dbReference type="GO" id="GO:0005737">
    <property type="term" value="C:cytoplasm"/>
    <property type="evidence" value="ECO:0007669"/>
    <property type="project" value="TreeGrafter"/>
</dbReference>
<reference evidence="4" key="1">
    <citation type="submission" date="2019-12" db="EMBL/GenBank/DDBJ databases">
        <title>An insight into the sialome of adult female Ixodes ricinus ticks feeding for 6 days.</title>
        <authorList>
            <person name="Perner J."/>
            <person name="Ribeiro J.M.C."/>
        </authorList>
    </citation>
    <scope>NUCLEOTIDE SEQUENCE</scope>
    <source>
        <strain evidence="4">Semi-engorged</strain>
        <tissue evidence="4">Salivary glands</tissue>
    </source>
</reference>
<evidence type="ECO:0000256" key="1">
    <source>
        <dbReference type="ARBA" id="ARBA00005702"/>
    </source>
</evidence>
<sequence>MTHCTRTCYLLRSYNGRARAKVDGEGVYRYRGTRRQRLLFFFPLHVLTAFRRCVCLAGHVEPAKSPRRAKPIRLALARMAHYQRGGANALAYEEDSYLPDQTIGDDESTGYDSGQDLARVGATDPSLDDEGRSLLRLAAGEEIEELLHDNFFDANSDIKVSDATPDSGVHDLSGMDPEEKARREAEWREELARVEEEIQSLRTVLASKLAKSQELKRNLGITVWKELKDDMEQGIKNIQDSAAYKDVSGKLVEWNSALTSAPIYQKTTSTFKTAGEKTTTALGTLGASVSKKLGEMKNSTAFKSVEEKVGNVYSNVKESIS</sequence>
<proteinExistence type="inferred from homology"/>
<feature type="coiled-coil region" evidence="3">
    <location>
        <begin position="184"/>
        <end position="211"/>
    </location>
</feature>
<evidence type="ECO:0000256" key="2">
    <source>
        <dbReference type="ARBA" id="ARBA00023054"/>
    </source>
</evidence>
<protein>
    <submittedName>
        <fullName evidence="4">Putative conserved plasma membrane protein</fullName>
    </submittedName>
</protein>
<accession>A0A6B0V809</accession>
<dbReference type="PANTHER" id="PTHR19307:SF14">
    <property type="entry name" value="TUMOR PROTEIN D52"/>
    <property type="match status" value="1"/>
</dbReference>
<dbReference type="EMBL" id="GIFC01016156">
    <property type="protein sequence ID" value="MXU98239.1"/>
    <property type="molecule type" value="Transcribed_RNA"/>
</dbReference>
<organism evidence="4">
    <name type="scientific">Ixodes ricinus</name>
    <name type="common">Common tick</name>
    <name type="synonym">Acarus ricinus</name>
    <dbReference type="NCBI Taxonomy" id="34613"/>
    <lineage>
        <taxon>Eukaryota</taxon>
        <taxon>Metazoa</taxon>
        <taxon>Ecdysozoa</taxon>
        <taxon>Arthropoda</taxon>
        <taxon>Chelicerata</taxon>
        <taxon>Arachnida</taxon>
        <taxon>Acari</taxon>
        <taxon>Parasitiformes</taxon>
        <taxon>Ixodida</taxon>
        <taxon>Ixodoidea</taxon>
        <taxon>Ixodidae</taxon>
        <taxon>Ixodinae</taxon>
        <taxon>Ixodes</taxon>
    </lineage>
</organism>